<keyword evidence="4" id="KW-0732">Signal</keyword>
<dbReference type="InterPro" id="IPR042185">
    <property type="entry name" value="Serpin_sf_2"/>
</dbReference>
<accession>A0AAW1V748</accession>
<name>A0AAW1V748_9CUCU</name>
<dbReference type="Proteomes" id="UP001431783">
    <property type="component" value="Unassembled WGS sequence"/>
</dbReference>
<feature type="domain" description="Serpin" evidence="5">
    <location>
        <begin position="35"/>
        <end position="401"/>
    </location>
</feature>
<proteinExistence type="inferred from homology"/>
<dbReference type="PROSITE" id="PS00284">
    <property type="entry name" value="SERPIN"/>
    <property type="match status" value="1"/>
</dbReference>
<dbReference type="InterPro" id="IPR042178">
    <property type="entry name" value="Serpin_sf_1"/>
</dbReference>
<dbReference type="Gene3D" id="2.30.39.10">
    <property type="entry name" value="Alpha-1-antitrypsin, domain 1"/>
    <property type="match status" value="1"/>
</dbReference>
<dbReference type="InterPro" id="IPR000215">
    <property type="entry name" value="Serpin_fam"/>
</dbReference>
<dbReference type="CDD" id="cd19598">
    <property type="entry name" value="serpin77Ba-like_insects"/>
    <property type="match status" value="1"/>
</dbReference>
<evidence type="ECO:0000259" key="5">
    <source>
        <dbReference type="SMART" id="SM00093"/>
    </source>
</evidence>
<dbReference type="InterPro" id="IPR036186">
    <property type="entry name" value="Serpin_sf"/>
</dbReference>
<reference evidence="6 7" key="1">
    <citation type="submission" date="2023-03" db="EMBL/GenBank/DDBJ databases">
        <title>Genome insight into feeding habits of ladybird beetles.</title>
        <authorList>
            <person name="Li H.-S."/>
            <person name="Huang Y.-H."/>
            <person name="Pang H."/>
        </authorList>
    </citation>
    <scope>NUCLEOTIDE SEQUENCE [LARGE SCALE GENOMIC DNA]</scope>
    <source>
        <strain evidence="6">SYSU_2023b</strain>
        <tissue evidence="6">Whole body</tissue>
    </source>
</reference>
<dbReference type="InterPro" id="IPR023796">
    <property type="entry name" value="Serpin_dom"/>
</dbReference>
<evidence type="ECO:0000313" key="6">
    <source>
        <dbReference type="EMBL" id="KAK9889243.1"/>
    </source>
</evidence>
<dbReference type="PANTHER" id="PTHR11461">
    <property type="entry name" value="SERINE PROTEASE INHIBITOR, SERPIN"/>
    <property type="match status" value="1"/>
</dbReference>
<keyword evidence="2" id="KW-0722">Serine protease inhibitor</keyword>
<evidence type="ECO:0000256" key="1">
    <source>
        <dbReference type="ARBA" id="ARBA00022690"/>
    </source>
</evidence>
<dbReference type="EMBL" id="JARQZJ010000122">
    <property type="protein sequence ID" value="KAK9889243.1"/>
    <property type="molecule type" value="Genomic_DNA"/>
</dbReference>
<evidence type="ECO:0000256" key="4">
    <source>
        <dbReference type="SAM" id="SignalP"/>
    </source>
</evidence>
<keyword evidence="1" id="KW-0646">Protease inhibitor</keyword>
<comment type="caution">
    <text evidence="6">The sequence shown here is derived from an EMBL/GenBank/DDBJ whole genome shotgun (WGS) entry which is preliminary data.</text>
</comment>
<dbReference type="SUPFAM" id="SSF56574">
    <property type="entry name" value="Serpins"/>
    <property type="match status" value="1"/>
</dbReference>
<gene>
    <name evidence="6" type="ORF">WA026_004520</name>
</gene>
<feature type="chain" id="PRO_5043340478" description="Serpin domain-containing protein" evidence="4">
    <location>
        <begin position="20"/>
        <end position="406"/>
    </location>
</feature>
<sequence>MTKILVISLLSSLVVCTFTQQNGLSIGDALNNFASNLLRVTAEEAGNDMNLALSPYTVWSLLSIIAEGSRGNTARELEISLNIPSEKTQFRKEYKSLQGLLQNKTPNVTLELSSGIFTNKKHPLKQSFQRRTKEFYDADIMPVDFKNLKASTEFINNYISKATNNRIPDLISPDDLRDAEIFLTSTLYFKGDWQNPFNQTATKKAPFFNEKGKEIAQVNMMYLSGFVPFLRLEALKSQAVLLRYGDGSKMAMVVILPMKGSSVSEVLSLMNRMPMRTILEKLREAEQQFVDEDVNVYLPKFSISSDLNLNIALDKLGIKDVFDSQKADLLDMVSQYLYISRFVQKAEIVVNEEGTEASAAAGASAIYKQQSPKFMANRPFIYSIVDSQARSVIFNGVYRNPKTALN</sequence>
<dbReference type="InterPro" id="IPR023795">
    <property type="entry name" value="Serpin_CS"/>
</dbReference>
<keyword evidence="7" id="KW-1185">Reference proteome</keyword>
<dbReference type="GO" id="GO:0004867">
    <property type="term" value="F:serine-type endopeptidase inhibitor activity"/>
    <property type="evidence" value="ECO:0007669"/>
    <property type="project" value="UniProtKB-KW"/>
</dbReference>
<comment type="similarity">
    <text evidence="3">Belongs to the serpin family.</text>
</comment>
<evidence type="ECO:0000256" key="3">
    <source>
        <dbReference type="RuleBase" id="RU000411"/>
    </source>
</evidence>
<evidence type="ECO:0000313" key="7">
    <source>
        <dbReference type="Proteomes" id="UP001431783"/>
    </source>
</evidence>
<dbReference type="Pfam" id="PF00079">
    <property type="entry name" value="Serpin"/>
    <property type="match status" value="1"/>
</dbReference>
<organism evidence="6 7">
    <name type="scientific">Henosepilachna vigintioctopunctata</name>
    <dbReference type="NCBI Taxonomy" id="420089"/>
    <lineage>
        <taxon>Eukaryota</taxon>
        <taxon>Metazoa</taxon>
        <taxon>Ecdysozoa</taxon>
        <taxon>Arthropoda</taxon>
        <taxon>Hexapoda</taxon>
        <taxon>Insecta</taxon>
        <taxon>Pterygota</taxon>
        <taxon>Neoptera</taxon>
        <taxon>Endopterygota</taxon>
        <taxon>Coleoptera</taxon>
        <taxon>Polyphaga</taxon>
        <taxon>Cucujiformia</taxon>
        <taxon>Coccinelloidea</taxon>
        <taxon>Coccinellidae</taxon>
        <taxon>Epilachninae</taxon>
        <taxon>Epilachnini</taxon>
        <taxon>Henosepilachna</taxon>
    </lineage>
</organism>
<dbReference type="PANTHER" id="PTHR11461:SF367">
    <property type="entry name" value="GH21475P-RELATED"/>
    <property type="match status" value="1"/>
</dbReference>
<dbReference type="AlphaFoldDB" id="A0AAW1V748"/>
<evidence type="ECO:0000256" key="2">
    <source>
        <dbReference type="ARBA" id="ARBA00022900"/>
    </source>
</evidence>
<dbReference type="SMART" id="SM00093">
    <property type="entry name" value="SERPIN"/>
    <property type="match status" value="1"/>
</dbReference>
<protein>
    <recommendedName>
        <fullName evidence="5">Serpin domain-containing protein</fullName>
    </recommendedName>
</protein>
<dbReference type="Gene3D" id="3.30.497.10">
    <property type="entry name" value="Antithrombin, subunit I, domain 2"/>
    <property type="match status" value="1"/>
</dbReference>
<feature type="signal peptide" evidence="4">
    <location>
        <begin position="1"/>
        <end position="19"/>
    </location>
</feature>
<dbReference type="GO" id="GO:0005615">
    <property type="term" value="C:extracellular space"/>
    <property type="evidence" value="ECO:0007669"/>
    <property type="project" value="InterPro"/>
</dbReference>